<feature type="region of interest" description="Disordered" evidence="1">
    <location>
        <begin position="237"/>
        <end position="258"/>
    </location>
</feature>
<sequence length="258" mass="30319">MYSNILVETRSHEFDRHGRHTELIEDYYENLFLFKNIVNIRAVHAFVDNNYIEKFLNLRHLDLSQAEFSGFNQNLLFVNFIFYSKILRISKNKKRLHEEAIISGTSPKRIRTPSPVIRKLDKHWEEYILYRSRLKFAAVSPSDFLPMELFNKFPTLKDVHYEASIDVRALANFDLNDNQTNVIEQATSRLRETLIHSVVTTQDNNWIFISQVEIYYHDKKVDDVAQVNKNDSYSEELTPKIKAKPRGSNFASGATDLR</sequence>
<accession>A0ABP9YPM2</accession>
<protein>
    <submittedName>
        <fullName evidence="2">Uncharacterized protein</fullName>
    </submittedName>
</protein>
<evidence type="ECO:0000256" key="1">
    <source>
        <dbReference type="SAM" id="MobiDB-lite"/>
    </source>
</evidence>
<keyword evidence="3" id="KW-1185">Reference proteome</keyword>
<name>A0ABP9YPM2_9FUNG</name>
<evidence type="ECO:0000313" key="3">
    <source>
        <dbReference type="Proteomes" id="UP001473302"/>
    </source>
</evidence>
<proteinExistence type="predicted"/>
<reference evidence="2 3" key="1">
    <citation type="submission" date="2024-04" db="EMBL/GenBank/DDBJ databases">
        <title>genome sequences of Mucor flavus KT1a and Helicostylum pulchrum KT1b strains isolated from the surface of a dry-aged beef.</title>
        <authorList>
            <person name="Toyotome T."/>
            <person name="Hosono M."/>
            <person name="Torimaru M."/>
            <person name="Fukuda K."/>
            <person name="Mikami N."/>
        </authorList>
    </citation>
    <scope>NUCLEOTIDE SEQUENCE [LARGE SCALE GENOMIC DNA]</scope>
    <source>
        <strain evidence="2 3">KT1a</strain>
    </source>
</reference>
<comment type="caution">
    <text evidence="2">The sequence shown here is derived from an EMBL/GenBank/DDBJ whole genome shotgun (WGS) entry which is preliminary data.</text>
</comment>
<dbReference type="EMBL" id="BAABUK010000003">
    <property type="protein sequence ID" value="GAA5808814.1"/>
    <property type="molecule type" value="Genomic_DNA"/>
</dbReference>
<dbReference type="Proteomes" id="UP001473302">
    <property type="component" value="Unassembled WGS sequence"/>
</dbReference>
<gene>
    <name evidence="2" type="ORF">MFLAVUS_002211</name>
</gene>
<evidence type="ECO:0000313" key="2">
    <source>
        <dbReference type="EMBL" id="GAA5808814.1"/>
    </source>
</evidence>
<organism evidence="2 3">
    <name type="scientific">Mucor flavus</name>
    <dbReference type="NCBI Taxonomy" id="439312"/>
    <lineage>
        <taxon>Eukaryota</taxon>
        <taxon>Fungi</taxon>
        <taxon>Fungi incertae sedis</taxon>
        <taxon>Mucoromycota</taxon>
        <taxon>Mucoromycotina</taxon>
        <taxon>Mucoromycetes</taxon>
        <taxon>Mucorales</taxon>
        <taxon>Mucorineae</taxon>
        <taxon>Mucoraceae</taxon>
        <taxon>Mucor</taxon>
    </lineage>
</organism>